<reference evidence="1 2" key="1">
    <citation type="submission" date="2021-03" db="EMBL/GenBank/DDBJ databases">
        <title>Metabolic Capacity of the Antarctic Cyanobacterium Phormidium pseudopriestleyi that Sustains Oxygenic Photosynthesis in the Presence of Hydrogen Sulfide.</title>
        <authorList>
            <person name="Lumian J.E."/>
            <person name="Jungblut A.D."/>
            <person name="Dillon M.L."/>
            <person name="Hawes I."/>
            <person name="Doran P.T."/>
            <person name="Mackey T.J."/>
            <person name="Dick G.J."/>
            <person name="Grettenberger C.L."/>
            <person name="Sumner D.Y."/>
        </authorList>
    </citation>
    <scope>NUCLEOTIDE SEQUENCE [LARGE SCALE GENOMIC DNA]</scope>
    <source>
        <strain evidence="1 2">FRX01</strain>
    </source>
</reference>
<accession>A0ABS3FUC4</accession>
<evidence type="ECO:0008006" key="3">
    <source>
        <dbReference type="Google" id="ProtNLM"/>
    </source>
</evidence>
<comment type="caution">
    <text evidence="1">The sequence shown here is derived from an EMBL/GenBank/DDBJ whole genome shotgun (WGS) entry which is preliminary data.</text>
</comment>
<dbReference type="Proteomes" id="UP000664844">
    <property type="component" value="Unassembled WGS sequence"/>
</dbReference>
<protein>
    <recommendedName>
        <fullName evidence="3">IS5/IS1182 family transposase</fullName>
    </recommendedName>
</protein>
<organism evidence="1 2">
    <name type="scientific">Phormidium pseudopriestleyi FRX01</name>
    <dbReference type="NCBI Taxonomy" id="1759528"/>
    <lineage>
        <taxon>Bacteria</taxon>
        <taxon>Bacillati</taxon>
        <taxon>Cyanobacteriota</taxon>
        <taxon>Cyanophyceae</taxon>
        <taxon>Oscillatoriophycideae</taxon>
        <taxon>Oscillatoriales</taxon>
        <taxon>Oscillatoriaceae</taxon>
        <taxon>Phormidium</taxon>
    </lineage>
</organism>
<dbReference type="EMBL" id="JAFLQW010000334">
    <property type="protein sequence ID" value="MBO0349947.1"/>
    <property type="molecule type" value="Genomic_DNA"/>
</dbReference>
<name>A0ABS3FUC4_9CYAN</name>
<evidence type="ECO:0000313" key="1">
    <source>
        <dbReference type="EMBL" id="MBO0349947.1"/>
    </source>
</evidence>
<sequence length="71" mass="8047">RAFDLRRSRYAGLALTHLQHIAIATAMNVSRLFEWWTKPYRAIRPPSAFAVLKAQYPVSTLSYSSPRLLGG</sequence>
<gene>
    <name evidence="1" type="ORF">J0895_12645</name>
</gene>
<dbReference type="RefSeq" id="WP_207088451.1">
    <property type="nucleotide sequence ID" value="NZ_JAFLQW010000334.1"/>
</dbReference>
<keyword evidence="2" id="KW-1185">Reference proteome</keyword>
<feature type="non-terminal residue" evidence="1">
    <location>
        <position position="1"/>
    </location>
</feature>
<evidence type="ECO:0000313" key="2">
    <source>
        <dbReference type="Proteomes" id="UP000664844"/>
    </source>
</evidence>
<proteinExistence type="predicted"/>